<evidence type="ECO:0000256" key="4">
    <source>
        <dbReference type="ARBA" id="ARBA00007739"/>
    </source>
</evidence>
<reference evidence="33 34" key="1">
    <citation type="submission" date="2019-09" db="EMBL/GenBank/DDBJ databases">
        <authorList>
            <person name="Feng G."/>
        </authorList>
    </citation>
    <scope>NUCLEOTIDE SEQUENCE [LARGE SCALE GENOMIC DNA]</scope>
    <source>
        <strain evidence="32 33">KACC 19283</strain>
        <strain evidence="31 34">KACC 19284</strain>
    </source>
</reference>
<dbReference type="EC" id="2.4.99.28" evidence="24"/>
<evidence type="ECO:0000313" key="34">
    <source>
        <dbReference type="Proteomes" id="UP000326364"/>
    </source>
</evidence>
<evidence type="ECO:0000259" key="30">
    <source>
        <dbReference type="Pfam" id="PF17092"/>
    </source>
</evidence>
<feature type="domain" description="Glycosyl transferase family 51" evidence="29">
    <location>
        <begin position="84"/>
        <end position="263"/>
    </location>
</feature>
<evidence type="ECO:0000256" key="6">
    <source>
        <dbReference type="ARBA" id="ARBA00018638"/>
    </source>
</evidence>
<evidence type="ECO:0000256" key="10">
    <source>
        <dbReference type="ARBA" id="ARBA00022670"/>
    </source>
</evidence>
<evidence type="ECO:0000256" key="16">
    <source>
        <dbReference type="ARBA" id="ARBA00022968"/>
    </source>
</evidence>
<dbReference type="FunFam" id="1.10.3810.10:FF:000001">
    <property type="entry name" value="Penicillin-binding protein 1A"/>
    <property type="match status" value="1"/>
</dbReference>
<sequence>MEEARSDTAPSSFAYRLRRDAGGFFSRLRPLWSRRLFRWAAIALGGLLLGMGLFWLIFARGLPDAATLLEYEPPLPTIVRDINGQPVHSYARERRVQLQYSDYPQQLIHAYLAAEDKTFFEHHGVDIPGFAGAVFDYVSKLGSGQRARGGSTITQQVAKNLLIGDEYSPTRKVKEMILAYRMENVLSKQQILELYLNQIFLGRNAYGVQAAARAYFDKDVADLQLHEMAYLSILPKGPANYRPESETGHARALDRRNWSLGEMEKNGWITAAQRDAARAQPLGTVAAHGSSFDARAGGYYMEEVRRRLIQRFGEKAEDGPNSVYAGGLWVRSPYDPALQDHVATALRNGLLRFDAGRGWSGPLGHINVDNGWERELAASYIDVDYAEWRVAVVISRSSSDAQIGFADGSTGTLPAGAANTPYRKTGGPAFSAMKPGDLIVVARNGASWALRNIPEVSGGMVAQEVHSGRIRAMQGGFDSRLSSYNRATQALRQPGSTIKPFVYAAALDGGMTPASIIVDGPLCVYQGAGLGQKCFRNFSGGSAGPQTMRWGVEQSRNLMTVRAASQTGMDRVVRTIKNMGIGDYQPYLSFALGAGETTVERMVNAYATLANQGKQFPSKVMDYVQDRRGKVIWPERWRPCDGCNMANWDGKPMPRFGMEGKQVMNPMTAYQVVHITEGVIQRGTATVLADLKRPLFGKTGTTNGPTNVWFVGGSPDIVAGVYIGYDQPRSLGGWAQGGRIAAPIWKAAMTPLLETMPKTPFVAPAGIRMVAIDRRSGKRVYGAWPGTDAKPAIIWEAFKPESEPRRTIRKEEAEEQAKVAAARADRAVSGGRRRTDADFLEGQGGIY</sequence>
<dbReference type="Gene3D" id="3.40.710.10">
    <property type="entry name" value="DD-peptidase/beta-lactamase superfamily"/>
    <property type="match status" value="1"/>
</dbReference>
<dbReference type="EC" id="3.4.16.4" evidence="5"/>
<dbReference type="InterPro" id="IPR012338">
    <property type="entry name" value="Beta-lactam/transpept-like"/>
</dbReference>
<evidence type="ECO:0000256" key="26">
    <source>
        <dbReference type="SAM" id="MobiDB-lite"/>
    </source>
</evidence>
<dbReference type="RefSeq" id="WP_150425196.1">
    <property type="nucleotide sequence ID" value="NZ_VYQA01000004.1"/>
</dbReference>
<accession>A0A5J5I4R6</accession>
<evidence type="ECO:0000256" key="2">
    <source>
        <dbReference type="ARBA" id="ARBA00004752"/>
    </source>
</evidence>
<comment type="caution">
    <text evidence="32">The sequence shown here is derived from an EMBL/GenBank/DDBJ whole genome shotgun (WGS) entry which is preliminary data.</text>
</comment>
<evidence type="ECO:0000313" key="31">
    <source>
        <dbReference type="EMBL" id="KAA9018900.1"/>
    </source>
</evidence>
<keyword evidence="22" id="KW-0961">Cell wall biogenesis/degradation</keyword>
<dbReference type="PANTHER" id="PTHR32282">
    <property type="entry name" value="BINDING PROTEIN TRANSPEPTIDASE, PUTATIVE-RELATED"/>
    <property type="match status" value="1"/>
</dbReference>
<evidence type="ECO:0000259" key="29">
    <source>
        <dbReference type="Pfam" id="PF00912"/>
    </source>
</evidence>
<dbReference type="UniPathway" id="UPA00219"/>
<evidence type="ECO:0000256" key="24">
    <source>
        <dbReference type="ARBA" id="ARBA00044770"/>
    </source>
</evidence>
<keyword evidence="9" id="KW-0121">Carboxypeptidase</keyword>
<evidence type="ECO:0000259" key="28">
    <source>
        <dbReference type="Pfam" id="PF00905"/>
    </source>
</evidence>
<comment type="similarity">
    <text evidence="4">In the N-terminal section; belongs to the glycosyltransferase 51 family.</text>
</comment>
<evidence type="ECO:0000256" key="3">
    <source>
        <dbReference type="ARBA" id="ARBA00007090"/>
    </source>
</evidence>
<dbReference type="SUPFAM" id="SSF56601">
    <property type="entry name" value="beta-lactamase/transpeptidase-like"/>
    <property type="match status" value="1"/>
</dbReference>
<comment type="catalytic activity">
    <reaction evidence="23">
        <text>Preferential cleavage: (Ac)2-L-Lys-D-Ala-|-D-Ala. Also transpeptidation of peptidyl-alanyl moieties that are N-acyl substituents of D-alanine.</text>
        <dbReference type="EC" id="3.4.16.4"/>
    </reaction>
</comment>
<protein>
    <recommendedName>
        <fullName evidence="6">Penicillin-binding protein 1A</fullName>
        <ecNumber evidence="24">2.4.99.28</ecNumber>
        <ecNumber evidence="5">3.4.16.4</ecNumber>
    </recommendedName>
</protein>
<dbReference type="GO" id="GO:0008658">
    <property type="term" value="F:penicillin binding"/>
    <property type="evidence" value="ECO:0007669"/>
    <property type="project" value="InterPro"/>
</dbReference>
<evidence type="ECO:0000256" key="11">
    <source>
        <dbReference type="ARBA" id="ARBA00022676"/>
    </source>
</evidence>
<comment type="subcellular location">
    <subcellularLocation>
        <location evidence="1">Cell inner membrane</location>
        <topology evidence="1">Single-pass type II membrane protein</topology>
    </subcellularLocation>
</comment>
<keyword evidence="17" id="KW-0573">Peptidoglycan synthesis</keyword>
<keyword evidence="20" id="KW-0046">Antibiotic resistance</keyword>
<keyword evidence="34" id="KW-1185">Reference proteome</keyword>
<dbReference type="Pfam" id="PF17092">
    <property type="entry name" value="PCB_OB"/>
    <property type="match status" value="1"/>
</dbReference>
<evidence type="ECO:0000313" key="33">
    <source>
        <dbReference type="Proteomes" id="UP000325933"/>
    </source>
</evidence>
<proteinExistence type="inferred from homology"/>
<dbReference type="GO" id="GO:0005886">
    <property type="term" value="C:plasma membrane"/>
    <property type="evidence" value="ECO:0007669"/>
    <property type="project" value="UniProtKB-SubCell"/>
</dbReference>
<keyword evidence="7" id="KW-1003">Cell membrane</keyword>
<keyword evidence="15" id="KW-0133">Cell shape</keyword>
<evidence type="ECO:0000313" key="32">
    <source>
        <dbReference type="EMBL" id="KAA9031474.1"/>
    </source>
</evidence>
<dbReference type="GO" id="GO:0006508">
    <property type="term" value="P:proteolysis"/>
    <property type="evidence" value="ECO:0007669"/>
    <property type="project" value="UniProtKB-KW"/>
</dbReference>
<dbReference type="Pfam" id="PF00912">
    <property type="entry name" value="Transgly"/>
    <property type="match status" value="1"/>
</dbReference>
<dbReference type="EMBL" id="VYQB01000004">
    <property type="protein sequence ID" value="KAA9018900.1"/>
    <property type="molecule type" value="Genomic_DNA"/>
</dbReference>
<evidence type="ECO:0000256" key="15">
    <source>
        <dbReference type="ARBA" id="ARBA00022960"/>
    </source>
</evidence>
<evidence type="ECO:0000256" key="17">
    <source>
        <dbReference type="ARBA" id="ARBA00022984"/>
    </source>
</evidence>
<dbReference type="InterPro" id="IPR036950">
    <property type="entry name" value="PBP_transglycosylase"/>
</dbReference>
<keyword evidence="19 27" id="KW-0472">Membrane</keyword>
<evidence type="ECO:0000256" key="19">
    <source>
        <dbReference type="ARBA" id="ARBA00023136"/>
    </source>
</evidence>
<dbReference type="Pfam" id="PF00905">
    <property type="entry name" value="Transpeptidase"/>
    <property type="match status" value="1"/>
</dbReference>
<name>A0A5J5I4R6_9SPHN</name>
<keyword evidence="14" id="KW-0378">Hydrolase</keyword>
<keyword evidence="10" id="KW-0645">Protease</keyword>
<keyword evidence="12" id="KW-0808">Transferase</keyword>
<keyword evidence="8" id="KW-0997">Cell inner membrane</keyword>
<feature type="region of interest" description="Disordered" evidence="26">
    <location>
        <begin position="821"/>
        <end position="847"/>
    </location>
</feature>
<evidence type="ECO:0000256" key="27">
    <source>
        <dbReference type="SAM" id="Phobius"/>
    </source>
</evidence>
<dbReference type="PANTHER" id="PTHR32282:SF27">
    <property type="entry name" value="PENICILLIN-BINDING PROTEIN 1A"/>
    <property type="match status" value="1"/>
</dbReference>
<evidence type="ECO:0000256" key="20">
    <source>
        <dbReference type="ARBA" id="ARBA00023251"/>
    </source>
</evidence>
<comment type="pathway">
    <text evidence="2">Cell wall biogenesis; peptidoglycan biosynthesis.</text>
</comment>
<dbReference type="EMBL" id="VYQA01000004">
    <property type="protein sequence ID" value="KAA9031474.1"/>
    <property type="molecule type" value="Genomic_DNA"/>
</dbReference>
<evidence type="ECO:0000256" key="8">
    <source>
        <dbReference type="ARBA" id="ARBA00022519"/>
    </source>
</evidence>
<feature type="domain" description="Penicillin-binding protein OB-like" evidence="30">
    <location>
        <begin position="359"/>
        <end position="456"/>
    </location>
</feature>
<dbReference type="GO" id="GO:0008955">
    <property type="term" value="F:peptidoglycan glycosyltransferase activity"/>
    <property type="evidence" value="ECO:0007669"/>
    <property type="project" value="UniProtKB-EC"/>
</dbReference>
<dbReference type="InterPro" id="IPR050396">
    <property type="entry name" value="Glycosyltr_51/Transpeptidase"/>
</dbReference>
<feature type="domain" description="Penicillin-binding protein transpeptidase" evidence="28">
    <location>
        <begin position="458"/>
        <end position="749"/>
    </location>
</feature>
<evidence type="ECO:0000256" key="1">
    <source>
        <dbReference type="ARBA" id="ARBA00004249"/>
    </source>
</evidence>
<evidence type="ECO:0000256" key="5">
    <source>
        <dbReference type="ARBA" id="ARBA00012448"/>
    </source>
</evidence>
<dbReference type="Proteomes" id="UP000326364">
    <property type="component" value="Unassembled WGS sequence"/>
</dbReference>
<evidence type="ECO:0000256" key="13">
    <source>
        <dbReference type="ARBA" id="ARBA00022692"/>
    </source>
</evidence>
<evidence type="ECO:0000256" key="14">
    <source>
        <dbReference type="ARBA" id="ARBA00022801"/>
    </source>
</evidence>
<dbReference type="GO" id="GO:0046677">
    <property type="term" value="P:response to antibiotic"/>
    <property type="evidence" value="ECO:0007669"/>
    <property type="project" value="UniProtKB-KW"/>
</dbReference>
<keyword evidence="21" id="KW-0511">Multifunctional enzyme</keyword>
<feature type="compositionally biased region" description="Low complexity" evidence="26">
    <location>
        <begin position="821"/>
        <end position="830"/>
    </location>
</feature>
<dbReference type="AlphaFoldDB" id="A0A5J5I4R6"/>
<dbReference type="Proteomes" id="UP000325933">
    <property type="component" value="Unassembled WGS sequence"/>
</dbReference>
<dbReference type="GO" id="GO:0030288">
    <property type="term" value="C:outer membrane-bounded periplasmic space"/>
    <property type="evidence" value="ECO:0007669"/>
    <property type="project" value="TreeGrafter"/>
</dbReference>
<dbReference type="Gene3D" id="1.10.3810.10">
    <property type="entry name" value="Biosynthetic peptidoglycan transglycosylase-like"/>
    <property type="match status" value="1"/>
</dbReference>
<comment type="similarity">
    <text evidence="3">In the C-terminal section; belongs to the transpeptidase family.</text>
</comment>
<keyword evidence="11" id="KW-0328">Glycosyltransferase</keyword>
<dbReference type="InterPro" id="IPR031376">
    <property type="entry name" value="PCB_OB"/>
</dbReference>
<feature type="transmembrane region" description="Helical" evidence="27">
    <location>
        <begin position="36"/>
        <end position="58"/>
    </location>
</feature>
<keyword evidence="16" id="KW-0735">Signal-anchor</keyword>
<evidence type="ECO:0000256" key="23">
    <source>
        <dbReference type="ARBA" id="ARBA00034000"/>
    </source>
</evidence>
<keyword evidence="18 27" id="KW-1133">Transmembrane helix</keyword>
<evidence type="ECO:0000256" key="9">
    <source>
        <dbReference type="ARBA" id="ARBA00022645"/>
    </source>
</evidence>
<dbReference type="GO" id="GO:0008360">
    <property type="term" value="P:regulation of cell shape"/>
    <property type="evidence" value="ECO:0007669"/>
    <property type="project" value="UniProtKB-KW"/>
</dbReference>
<dbReference type="SUPFAM" id="SSF53955">
    <property type="entry name" value="Lysozyme-like"/>
    <property type="match status" value="1"/>
</dbReference>
<dbReference type="GO" id="GO:0009002">
    <property type="term" value="F:serine-type D-Ala-D-Ala carboxypeptidase activity"/>
    <property type="evidence" value="ECO:0007669"/>
    <property type="project" value="UniProtKB-EC"/>
</dbReference>
<evidence type="ECO:0000256" key="18">
    <source>
        <dbReference type="ARBA" id="ARBA00022989"/>
    </source>
</evidence>
<organism evidence="32 33">
    <name type="scientific">Sphingobium limneticum</name>
    <dbReference type="NCBI Taxonomy" id="1007511"/>
    <lineage>
        <taxon>Bacteria</taxon>
        <taxon>Pseudomonadati</taxon>
        <taxon>Pseudomonadota</taxon>
        <taxon>Alphaproteobacteria</taxon>
        <taxon>Sphingomonadales</taxon>
        <taxon>Sphingomonadaceae</taxon>
        <taxon>Sphingobium</taxon>
    </lineage>
</organism>
<evidence type="ECO:0000256" key="22">
    <source>
        <dbReference type="ARBA" id="ARBA00023316"/>
    </source>
</evidence>
<dbReference type="GO" id="GO:0009252">
    <property type="term" value="P:peptidoglycan biosynthetic process"/>
    <property type="evidence" value="ECO:0007669"/>
    <property type="project" value="UniProtKB-UniPathway"/>
</dbReference>
<evidence type="ECO:0000256" key="25">
    <source>
        <dbReference type="ARBA" id="ARBA00049902"/>
    </source>
</evidence>
<dbReference type="InterPro" id="IPR023346">
    <property type="entry name" value="Lysozyme-like_dom_sf"/>
</dbReference>
<evidence type="ECO:0000256" key="7">
    <source>
        <dbReference type="ARBA" id="ARBA00022475"/>
    </source>
</evidence>
<dbReference type="GO" id="GO:0071555">
    <property type="term" value="P:cell wall organization"/>
    <property type="evidence" value="ECO:0007669"/>
    <property type="project" value="UniProtKB-KW"/>
</dbReference>
<evidence type="ECO:0000256" key="12">
    <source>
        <dbReference type="ARBA" id="ARBA00022679"/>
    </source>
</evidence>
<gene>
    <name evidence="32" type="ORF">F4U95_07605</name>
    <name evidence="31" type="ORF">F4U96_07655</name>
</gene>
<dbReference type="InterPro" id="IPR001460">
    <property type="entry name" value="PCN-bd_Tpept"/>
</dbReference>
<dbReference type="InterPro" id="IPR001264">
    <property type="entry name" value="Glyco_trans_51"/>
</dbReference>
<comment type="catalytic activity">
    <reaction evidence="25">
        <text>[GlcNAc-(1-&gt;4)-Mur2Ac(oyl-L-Ala-gamma-D-Glu-L-Lys-D-Ala-D-Ala)](n)-di-trans,octa-cis-undecaprenyl diphosphate + beta-D-GlcNAc-(1-&gt;4)-Mur2Ac(oyl-L-Ala-gamma-D-Glu-L-Lys-D-Ala-D-Ala)-di-trans,octa-cis-undecaprenyl diphosphate = [GlcNAc-(1-&gt;4)-Mur2Ac(oyl-L-Ala-gamma-D-Glu-L-Lys-D-Ala-D-Ala)](n+1)-di-trans,octa-cis-undecaprenyl diphosphate + di-trans,octa-cis-undecaprenyl diphosphate + H(+)</text>
        <dbReference type="Rhea" id="RHEA:23708"/>
        <dbReference type="Rhea" id="RHEA-COMP:9602"/>
        <dbReference type="Rhea" id="RHEA-COMP:9603"/>
        <dbReference type="ChEBI" id="CHEBI:15378"/>
        <dbReference type="ChEBI" id="CHEBI:58405"/>
        <dbReference type="ChEBI" id="CHEBI:60033"/>
        <dbReference type="ChEBI" id="CHEBI:78435"/>
        <dbReference type="EC" id="2.4.99.28"/>
    </reaction>
</comment>
<evidence type="ECO:0000256" key="21">
    <source>
        <dbReference type="ARBA" id="ARBA00023268"/>
    </source>
</evidence>
<keyword evidence="13 27" id="KW-0812">Transmembrane</keyword>